<dbReference type="EMBL" id="VANR01000003">
    <property type="protein sequence ID" value="TMM30613.1"/>
    <property type="molecule type" value="Genomic_DNA"/>
</dbReference>
<dbReference type="GO" id="GO:0005829">
    <property type="term" value="C:cytosol"/>
    <property type="evidence" value="ECO:0007669"/>
    <property type="project" value="TreeGrafter"/>
</dbReference>
<dbReference type="Pfam" id="PF00370">
    <property type="entry name" value="FGGY_N"/>
    <property type="match status" value="1"/>
</dbReference>
<keyword evidence="2" id="KW-0808">Transferase</keyword>
<evidence type="ECO:0000256" key="3">
    <source>
        <dbReference type="ARBA" id="ARBA00022777"/>
    </source>
</evidence>
<evidence type="ECO:0000259" key="4">
    <source>
        <dbReference type="Pfam" id="PF00370"/>
    </source>
</evidence>
<evidence type="ECO:0000259" key="5">
    <source>
        <dbReference type="Pfam" id="PF21546"/>
    </source>
</evidence>
<dbReference type="SUPFAM" id="SSF53067">
    <property type="entry name" value="Actin-like ATPase domain"/>
    <property type="match status" value="2"/>
</dbReference>
<dbReference type="RefSeq" id="WP_138535563.1">
    <property type="nucleotide sequence ID" value="NZ_VANR01000003.1"/>
</dbReference>
<dbReference type="GO" id="GO:0004856">
    <property type="term" value="F:D-xylulokinase activity"/>
    <property type="evidence" value="ECO:0007669"/>
    <property type="project" value="TreeGrafter"/>
</dbReference>
<dbReference type="OrthoDB" id="9786272at2"/>
<dbReference type="InterPro" id="IPR049382">
    <property type="entry name" value="FGGY_C_2"/>
</dbReference>
<dbReference type="PANTHER" id="PTHR10196:SF57">
    <property type="entry name" value="XYLULOSE KINASE"/>
    <property type="match status" value="1"/>
</dbReference>
<dbReference type="InterPro" id="IPR043129">
    <property type="entry name" value="ATPase_NBD"/>
</dbReference>
<dbReference type="PANTHER" id="PTHR10196">
    <property type="entry name" value="SUGAR KINASE"/>
    <property type="match status" value="1"/>
</dbReference>
<organism evidence="6 7">
    <name type="scientific">Polaribacter aestuariivivens</name>
    <dbReference type="NCBI Taxonomy" id="2304626"/>
    <lineage>
        <taxon>Bacteria</taxon>
        <taxon>Pseudomonadati</taxon>
        <taxon>Bacteroidota</taxon>
        <taxon>Flavobacteriia</taxon>
        <taxon>Flavobacteriales</taxon>
        <taxon>Flavobacteriaceae</taxon>
    </lineage>
</organism>
<evidence type="ECO:0000256" key="1">
    <source>
        <dbReference type="ARBA" id="ARBA00009156"/>
    </source>
</evidence>
<name>A0A5S3N5P7_9FLAO</name>
<dbReference type="InterPro" id="IPR018484">
    <property type="entry name" value="FGGY_N"/>
</dbReference>
<dbReference type="Proteomes" id="UP000307140">
    <property type="component" value="Unassembled WGS sequence"/>
</dbReference>
<reference evidence="6 7" key="1">
    <citation type="submission" date="2019-05" db="EMBL/GenBank/DDBJ databases">
        <title>Polaribacter aestuariivivens sp. nov., isolated from a tidal flat.</title>
        <authorList>
            <person name="Yoon J.-H."/>
        </authorList>
    </citation>
    <scope>NUCLEOTIDE SEQUENCE [LARGE SCALE GENOMIC DNA]</scope>
    <source>
        <strain evidence="6 7">DBTF-3</strain>
    </source>
</reference>
<evidence type="ECO:0000313" key="6">
    <source>
        <dbReference type="EMBL" id="TMM30613.1"/>
    </source>
</evidence>
<keyword evidence="7" id="KW-1185">Reference proteome</keyword>
<keyword evidence="3 6" id="KW-0418">Kinase</keyword>
<feature type="domain" description="Carbohydrate kinase FGGY C-terminal" evidence="5">
    <location>
        <begin position="246"/>
        <end position="433"/>
    </location>
</feature>
<sequence>MKQKVTAVFDIGKTNKKFFLFDKKYKEVYREYASFEEIKDEDGYPTENLAALQTWLKELFERILHHDKYIIKAINFSTYGASFVHLDEDGNPLTPLYNYTKEIDSNLVDNFYEKYGPELELTRTTGSPKSGLLNSGMQLYWIKHTKPEIFKKIKYSLHLPQYLSFIFTGIPFSEYTSIGCHTSLWNYEEKDYHSWVYKEEIHKILPPIVSTETSVNMNYNGKRVKIGVGIHDSSSALLPYVRSVKKPFVLVSTGTWSIALNPFSDVPLTNEETEAGCINYMRINGKPVKSSRLFLGNEYKLQVAELAKKFNVDEDYHKTVKFEYDAYFEIIKEFQYCFRWKSFSDKNMPKKTSYSYNTFEHAYHQLMIELAKLQVLSIKRIADTQEIDRLYVDGGFTDNDLYIKLLSHYLRGMKLRTTKASLGSALGAAIAISDSKLNSKFLKKNYALKKHVPFIIK</sequence>
<evidence type="ECO:0000256" key="2">
    <source>
        <dbReference type="ARBA" id="ARBA00022679"/>
    </source>
</evidence>
<dbReference type="Pfam" id="PF21546">
    <property type="entry name" value="FGGY_C_2"/>
    <property type="match status" value="1"/>
</dbReference>
<dbReference type="AlphaFoldDB" id="A0A5S3N5P7"/>
<protein>
    <submittedName>
        <fullName evidence="6">Carbohydrate kinase</fullName>
    </submittedName>
</protein>
<comment type="similarity">
    <text evidence="1">Belongs to the FGGY kinase family.</text>
</comment>
<feature type="domain" description="Carbohydrate kinase FGGY N-terminal" evidence="4">
    <location>
        <begin position="8"/>
        <end position="216"/>
    </location>
</feature>
<dbReference type="CDD" id="cd07772">
    <property type="entry name" value="ASKHA_NBD_FGGY_NaCK-like"/>
    <property type="match status" value="1"/>
</dbReference>
<accession>A0A5S3N5P7</accession>
<dbReference type="Gene3D" id="3.30.420.40">
    <property type="match status" value="2"/>
</dbReference>
<proteinExistence type="inferred from homology"/>
<evidence type="ECO:0000313" key="7">
    <source>
        <dbReference type="Proteomes" id="UP000307140"/>
    </source>
</evidence>
<gene>
    <name evidence="6" type="ORF">FDT66_07570</name>
</gene>
<comment type="caution">
    <text evidence="6">The sequence shown here is derived from an EMBL/GenBank/DDBJ whole genome shotgun (WGS) entry which is preliminary data.</text>
</comment>
<dbReference type="GO" id="GO:0005997">
    <property type="term" value="P:xylulose metabolic process"/>
    <property type="evidence" value="ECO:0007669"/>
    <property type="project" value="TreeGrafter"/>
</dbReference>